<protein>
    <submittedName>
        <fullName evidence="2">Uncharacterized protein</fullName>
    </submittedName>
</protein>
<keyword evidence="3" id="KW-1185">Reference proteome</keyword>
<dbReference type="VEuPathDB" id="TrichDB:TVAG_394760"/>
<dbReference type="RefSeq" id="XP_001321527.1">
    <property type="nucleotide sequence ID" value="XM_001321492.1"/>
</dbReference>
<gene>
    <name evidence="2" type="ORF">TVAG_394760</name>
</gene>
<sequence>MSENSTEEVILNQDEEDELIQMGVFYDKKINHEKLFLRKNLALKTQLESKLEELQNELDAIEEENSEFEANTIDPDTQNFTLTGDFFEQLRILEGQGEIISAKLAGIKAGNVDLQAEVQSNVNKTKILRKQNTDLEEKVANLKELLEKRKVDIRQIEENYVKVTTEEEQLKLDCIQIKEDTRKKAEDLKAAAKAAAEDIFTQRQLLITTIAECKQQLDQIKEVEKGDNRSSFLNEKKRISSLKEQSSSSWMNERISLVNKIKLAKEKLVELSRHTNVHSRKNVQLKSPILKKDNLSDSDIKKALFLEINELKGYDWSFIDESIKAEKSYAESLQKELDEINQFSEKIEKFSASNQELIEKQNNSVENNRRLDLLKQELNELKSQL</sequence>
<dbReference type="AlphaFoldDB" id="A2EDE0"/>
<evidence type="ECO:0000313" key="3">
    <source>
        <dbReference type="Proteomes" id="UP000001542"/>
    </source>
</evidence>
<feature type="coiled-coil region" evidence="1">
    <location>
        <begin position="333"/>
        <end position="384"/>
    </location>
</feature>
<accession>A2EDE0</accession>
<proteinExistence type="predicted"/>
<feature type="coiled-coil region" evidence="1">
    <location>
        <begin position="37"/>
        <end position="71"/>
    </location>
</feature>
<dbReference type="InParanoid" id="A2EDE0"/>
<dbReference type="EMBL" id="DS113360">
    <property type="protein sequence ID" value="EAY09304.1"/>
    <property type="molecule type" value="Genomic_DNA"/>
</dbReference>
<evidence type="ECO:0000256" key="1">
    <source>
        <dbReference type="SAM" id="Coils"/>
    </source>
</evidence>
<evidence type="ECO:0000313" key="2">
    <source>
        <dbReference type="EMBL" id="EAY09304.1"/>
    </source>
</evidence>
<feature type="coiled-coil region" evidence="1">
    <location>
        <begin position="125"/>
        <end position="198"/>
    </location>
</feature>
<reference evidence="2" key="1">
    <citation type="submission" date="2006-10" db="EMBL/GenBank/DDBJ databases">
        <authorList>
            <person name="Amadeo P."/>
            <person name="Zhao Q."/>
            <person name="Wortman J."/>
            <person name="Fraser-Liggett C."/>
            <person name="Carlton J."/>
        </authorList>
    </citation>
    <scope>NUCLEOTIDE SEQUENCE</scope>
    <source>
        <strain evidence="2">G3</strain>
    </source>
</reference>
<dbReference type="SMR" id="A2EDE0"/>
<dbReference type="VEuPathDB" id="TrichDB:TVAGG3_0725490"/>
<keyword evidence="1" id="KW-0175">Coiled coil</keyword>
<dbReference type="KEGG" id="tva:4767221"/>
<organism evidence="2 3">
    <name type="scientific">Trichomonas vaginalis (strain ATCC PRA-98 / G3)</name>
    <dbReference type="NCBI Taxonomy" id="412133"/>
    <lineage>
        <taxon>Eukaryota</taxon>
        <taxon>Metamonada</taxon>
        <taxon>Parabasalia</taxon>
        <taxon>Trichomonadida</taxon>
        <taxon>Trichomonadidae</taxon>
        <taxon>Trichomonas</taxon>
    </lineage>
</organism>
<reference evidence="2" key="2">
    <citation type="journal article" date="2007" name="Science">
        <title>Draft genome sequence of the sexually transmitted pathogen Trichomonas vaginalis.</title>
        <authorList>
            <person name="Carlton J.M."/>
            <person name="Hirt R.P."/>
            <person name="Silva J.C."/>
            <person name="Delcher A.L."/>
            <person name="Schatz M."/>
            <person name="Zhao Q."/>
            <person name="Wortman J.R."/>
            <person name="Bidwell S.L."/>
            <person name="Alsmark U.C.M."/>
            <person name="Besteiro S."/>
            <person name="Sicheritz-Ponten T."/>
            <person name="Noel C.J."/>
            <person name="Dacks J.B."/>
            <person name="Foster P.G."/>
            <person name="Simillion C."/>
            <person name="Van de Peer Y."/>
            <person name="Miranda-Saavedra D."/>
            <person name="Barton G.J."/>
            <person name="Westrop G.D."/>
            <person name="Mueller S."/>
            <person name="Dessi D."/>
            <person name="Fiori P.L."/>
            <person name="Ren Q."/>
            <person name="Paulsen I."/>
            <person name="Zhang H."/>
            <person name="Bastida-Corcuera F.D."/>
            <person name="Simoes-Barbosa A."/>
            <person name="Brown M.T."/>
            <person name="Hayes R.D."/>
            <person name="Mukherjee M."/>
            <person name="Okumura C.Y."/>
            <person name="Schneider R."/>
            <person name="Smith A.J."/>
            <person name="Vanacova S."/>
            <person name="Villalvazo M."/>
            <person name="Haas B.J."/>
            <person name="Pertea M."/>
            <person name="Feldblyum T.V."/>
            <person name="Utterback T.R."/>
            <person name="Shu C.L."/>
            <person name="Osoegawa K."/>
            <person name="de Jong P.J."/>
            <person name="Hrdy I."/>
            <person name="Horvathova L."/>
            <person name="Zubacova Z."/>
            <person name="Dolezal P."/>
            <person name="Malik S.B."/>
            <person name="Logsdon J.M. Jr."/>
            <person name="Henze K."/>
            <person name="Gupta A."/>
            <person name="Wang C.C."/>
            <person name="Dunne R.L."/>
            <person name="Upcroft J.A."/>
            <person name="Upcroft P."/>
            <person name="White O."/>
            <person name="Salzberg S.L."/>
            <person name="Tang P."/>
            <person name="Chiu C.-H."/>
            <person name="Lee Y.-S."/>
            <person name="Embley T.M."/>
            <person name="Coombs G.H."/>
            <person name="Mottram J.C."/>
            <person name="Tachezy J."/>
            <person name="Fraser-Liggett C.M."/>
            <person name="Johnson P.J."/>
        </authorList>
    </citation>
    <scope>NUCLEOTIDE SEQUENCE [LARGE SCALE GENOMIC DNA]</scope>
    <source>
        <strain evidence="2">G3</strain>
    </source>
</reference>
<name>A2EDE0_TRIV3</name>
<dbReference type="Proteomes" id="UP000001542">
    <property type="component" value="Unassembled WGS sequence"/>
</dbReference>